<protein>
    <submittedName>
        <fullName evidence="1">Uncharacterized protein</fullName>
    </submittedName>
</protein>
<reference evidence="1" key="1">
    <citation type="submission" date="2018-02" db="EMBL/GenBank/DDBJ databases">
        <title>Rhizophora mucronata_Transcriptome.</title>
        <authorList>
            <person name="Meera S.P."/>
            <person name="Sreeshan A."/>
            <person name="Augustine A."/>
        </authorList>
    </citation>
    <scope>NUCLEOTIDE SEQUENCE</scope>
    <source>
        <tissue evidence="1">Leaf</tissue>
    </source>
</reference>
<sequence length="8" mass="886">MVSPLILN</sequence>
<organism evidence="1">
    <name type="scientific">Rhizophora mucronata</name>
    <name type="common">Asiatic mangrove</name>
    <dbReference type="NCBI Taxonomy" id="61149"/>
    <lineage>
        <taxon>Eukaryota</taxon>
        <taxon>Viridiplantae</taxon>
        <taxon>Streptophyta</taxon>
        <taxon>Embryophyta</taxon>
        <taxon>Tracheophyta</taxon>
        <taxon>Spermatophyta</taxon>
        <taxon>Magnoliopsida</taxon>
        <taxon>eudicotyledons</taxon>
        <taxon>Gunneridae</taxon>
        <taxon>Pentapetalae</taxon>
        <taxon>rosids</taxon>
        <taxon>fabids</taxon>
        <taxon>Malpighiales</taxon>
        <taxon>Rhizophoraceae</taxon>
        <taxon>Rhizophora</taxon>
    </lineage>
</organism>
<accession>A0A2P2N6M6</accession>
<name>A0A2P2N6M6_RHIMU</name>
<evidence type="ECO:0000313" key="1">
    <source>
        <dbReference type="EMBL" id="MBX38141.1"/>
    </source>
</evidence>
<dbReference type="EMBL" id="GGEC01057657">
    <property type="protein sequence ID" value="MBX38141.1"/>
    <property type="molecule type" value="Transcribed_RNA"/>
</dbReference>
<proteinExistence type="predicted"/>